<gene>
    <name evidence="2" type="ORF">GCM10007112_16850</name>
    <name evidence="1" type="ORF">Vsou_01750</name>
</gene>
<dbReference type="EMBL" id="AP026830">
    <property type="protein sequence ID" value="BDR91082.1"/>
    <property type="molecule type" value="Genomic_DNA"/>
</dbReference>
<evidence type="ECO:0000313" key="2">
    <source>
        <dbReference type="EMBL" id="GGI80654.1"/>
    </source>
</evidence>
<dbReference type="Proteomes" id="UP000657075">
    <property type="component" value="Unassembled WGS sequence"/>
</dbReference>
<organism evidence="2 3">
    <name type="scientific">Vulcanisaeta souniana JCM 11219</name>
    <dbReference type="NCBI Taxonomy" id="1293586"/>
    <lineage>
        <taxon>Archaea</taxon>
        <taxon>Thermoproteota</taxon>
        <taxon>Thermoprotei</taxon>
        <taxon>Thermoproteales</taxon>
        <taxon>Thermoproteaceae</taxon>
        <taxon>Vulcanisaeta</taxon>
    </lineage>
</organism>
<accession>A0A830E8S1</accession>
<evidence type="ECO:0000313" key="4">
    <source>
        <dbReference type="Proteomes" id="UP001060771"/>
    </source>
</evidence>
<reference evidence="1" key="4">
    <citation type="journal article" date="2023" name="Microbiol. Resour. Announc.">
        <title>Complete Genome Sequence of Vulcanisaeta souniana Strain IC-059, a Hyperthermophilic Archaeon Isolated from Hot Spring Water in Japan.</title>
        <authorList>
            <person name="Kato S."/>
            <person name="Itoh T."/>
            <person name="Wu L."/>
            <person name="Ma J."/>
            <person name="Ohkuma M."/>
        </authorList>
    </citation>
    <scope>NUCLEOTIDE SEQUENCE</scope>
    <source>
        <strain evidence="1">JCM 11219</strain>
    </source>
</reference>
<reference evidence="4" key="3">
    <citation type="submission" date="2022-09" db="EMBL/GenBank/DDBJ databases">
        <title>Complete genome sequence of Vulcanisaeta souniana.</title>
        <authorList>
            <person name="Kato S."/>
            <person name="Itoh T."/>
            <person name="Ohkuma M."/>
        </authorList>
    </citation>
    <scope>NUCLEOTIDE SEQUENCE [LARGE SCALE GENOMIC DNA]</scope>
    <source>
        <strain evidence="4">JCM 11219</strain>
    </source>
</reference>
<dbReference type="EMBL" id="BMNM01000007">
    <property type="protein sequence ID" value="GGI80654.1"/>
    <property type="molecule type" value="Genomic_DNA"/>
</dbReference>
<name>A0A830E8S1_9CREN</name>
<proteinExistence type="predicted"/>
<protein>
    <submittedName>
        <fullName evidence="2">Uncharacterized protein</fullName>
    </submittedName>
</protein>
<keyword evidence="4" id="KW-1185">Reference proteome</keyword>
<reference evidence="2" key="1">
    <citation type="journal article" date="2014" name="Int. J. Syst. Evol. Microbiol.">
        <title>Complete genome sequence of Corynebacterium casei LMG S-19264T (=DSM 44701T), isolated from a smear-ripened cheese.</title>
        <authorList>
            <consortium name="US DOE Joint Genome Institute (JGI-PGF)"/>
            <person name="Walter F."/>
            <person name="Albersmeier A."/>
            <person name="Kalinowski J."/>
            <person name="Ruckert C."/>
        </authorList>
    </citation>
    <scope>NUCLEOTIDE SEQUENCE</scope>
    <source>
        <strain evidence="2">JCM 11219</strain>
    </source>
</reference>
<dbReference type="RefSeq" id="WP_243681232.1">
    <property type="nucleotide sequence ID" value="NZ_AP026830.1"/>
</dbReference>
<dbReference type="AlphaFoldDB" id="A0A830E8S1"/>
<evidence type="ECO:0000313" key="3">
    <source>
        <dbReference type="Proteomes" id="UP000657075"/>
    </source>
</evidence>
<evidence type="ECO:0000313" key="1">
    <source>
        <dbReference type="EMBL" id="BDR91082.1"/>
    </source>
</evidence>
<dbReference type="Proteomes" id="UP001060771">
    <property type="component" value="Chromosome"/>
</dbReference>
<reference evidence="2" key="2">
    <citation type="submission" date="2020-09" db="EMBL/GenBank/DDBJ databases">
        <authorList>
            <person name="Sun Q."/>
            <person name="Ohkuma M."/>
        </authorList>
    </citation>
    <scope>NUCLEOTIDE SEQUENCE</scope>
    <source>
        <strain evidence="2">JCM 11219</strain>
    </source>
</reference>
<sequence length="48" mass="5331">MGERATTIVIFAEENDTEVLGIYSPEGLRLEVDPVTKQLKKIEALLTV</sequence>
<dbReference type="GeneID" id="76205729"/>